<evidence type="ECO:0000256" key="3">
    <source>
        <dbReference type="PROSITE-ProRule" id="PRU00497"/>
    </source>
</evidence>
<evidence type="ECO:0000256" key="2">
    <source>
        <dbReference type="ARBA" id="ARBA00022729"/>
    </source>
</evidence>
<evidence type="ECO:0000256" key="1">
    <source>
        <dbReference type="ARBA" id="ARBA00022460"/>
    </source>
</evidence>
<dbReference type="GO" id="GO:0042302">
    <property type="term" value="F:structural constituent of cuticle"/>
    <property type="evidence" value="ECO:0007669"/>
    <property type="project" value="UniProtKB-UniRule"/>
</dbReference>
<dbReference type="PROSITE" id="PS51155">
    <property type="entry name" value="CHIT_BIND_RR_2"/>
    <property type="match status" value="1"/>
</dbReference>
<dbReference type="PRINTS" id="PR00947">
    <property type="entry name" value="CUTICLE"/>
</dbReference>
<dbReference type="InterPro" id="IPR051217">
    <property type="entry name" value="Insect_Cuticle_Struc_Prot"/>
</dbReference>
<dbReference type="Pfam" id="PF00379">
    <property type="entry name" value="Chitin_bind_4"/>
    <property type="match status" value="1"/>
</dbReference>
<dbReference type="InterPro" id="IPR000618">
    <property type="entry name" value="Insect_cuticle"/>
</dbReference>
<dbReference type="PANTHER" id="PTHR12236:SF75">
    <property type="entry name" value="CUTICULAR PROTEIN 62BB, ISOFORM A"/>
    <property type="match status" value="1"/>
</dbReference>
<keyword evidence="1 3" id="KW-0193">Cuticle</keyword>
<feature type="compositionally biased region" description="Basic and acidic residues" evidence="4">
    <location>
        <begin position="81"/>
        <end position="90"/>
    </location>
</feature>
<name>A0A4C1YLK1_EUMVA</name>
<keyword evidence="2 5" id="KW-0732">Signal</keyword>
<dbReference type="OrthoDB" id="7458042at2759"/>
<comment type="caution">
    <text evidence="6">The sequence shown here is derived from an EMBL/GenBank/DDBJ whole genome shotgun (WGS) entry which is preliminary data.</text>
</comment>
<evidence type="ECO:0000313" key="6">
    <source>
        <dbReference type="EMBL" id="GBP75519.1"/>
    </source>
</evidence>
<feature type="chain" id="PRO_5020040605" description="Pupal cuticle protein Edg-84A" evidence="5">
    <location>
        <begin position="27"/>
        <end position="143"/>
    </location>
</feature>
<dbReference type="AlphaFoldDB" id="A0A4C1YLK1"/>
<organism evidence="6 7">
    <name type="scientific">Eumeta variegata</name>
    <name type="common">Bagworm moth</name>
    <name type="synonym">Eumeta japonica</name>
    <dbReference type="NCBI Taxonomy" id="151549"/>
    <lineage>
        <taxon>Eukaryota</taxon>
        <taxon>Metazoa</taxon>
        <taxon>Ecdysozoa</taxon>
        <taxon>Arthropoda</taxon>
        <taxon>Hexapoda</taxon>
        <taxon>Insecta</taxon>
        <taxon>Pterygota</taxon>
        <taxon>Neoptera</taxon>
        <taxon>Endopterygota</taxon>
        <taxon>Lepidoptera</taxon>
        <taxon>Glossata</taxon>
        <taxon>Ditrysia</taxon>
        <taxon>Tineoidea</taxon>
        <taxon>Psychidae</taxon>
        <taxon>Oiketicinae</taxon>
        <taxon>Eumeta</taxon>
    </lineage>
</organism>
<evidence type="ECO:0000256" key="5">
    <source>
        <dbReference type="SAM" id="SignalP"/>
    </source>
</evidence>
<evidence type="ECO:0000313" key="7">
    <source>
        <dbReference type="Proteomes" id="UP000299102"/>
    </source>
</evidence>
<protein>
    <recommendedName>
        <fullName evidence="8">Pupal cuticle protein Edg-84A</fullName>
    </recommendedName>
</protein>
<sequence>MAKIILDVKFLFQFVLLALLVAAASAVDVSSFAYDVADPNTGDFKSQVENRAGDNVQGQYSFIESDGTRRTVDYAAGPPERLQRRREEGPRFRRLPRDVRRRSLDVRRYSLRLRAIRSLRIRHPLCLPSLLLNRHNNMNVILK</sequence>
<dbReference type="PANTHER" id="PTHR12236">
    <property type="entry name" value="STRUCTURAL CONTITUENT OF CUTICLE"/>
    <property type="match status" value="1"/>
</dbReference>
<proteinExistence type="predicted"/>
<dbReference type="GO" id="GO:0005615">
    <property type="term" value="C:extracellular space"/>
    <property type="evidence" value="ECO:0007669"/>
    <property type="project" value="TreeGrafter"/>
</dbReference>
<feature type="region of interest" description="Disordered" evidence="4">
    <location>
        <begin position="71"/>
        <end position="90"/>
    </location>
</feature>
<evidence type="ECO:0008006" key="8">
    <source>
        <dbReference type="Google" id="ProtNLM"/>
    </source>
</evidence>
<gene>
    <name evidence="6" type="ORF">EVAR_58800_1</name>
</gene>
<dbReference type="STRING" id="151549.A0A4C1YLK1"/>
<dbReference type="EMBL" id="BGZK01001251">
    <property type="protein sequence ID" value="GBP75519.1"/>
    <property type="molecule type" value="Genomic_DNA"/>
</dbReference>
<reference evidence="6 7" key="1">
    <citation type="journal article" date="2019" name="Commun. Biol.">
        <title>The bagworm genome reveals a unique fibroin gene that provides high tensile strength.</title>
        <authorList>
            <person name="Kono N."/>
            <person name="Nakamura H."/>
            <person name="Ohtoshi R."/>
            <person name="Tomita M."/>
            <person name="Numata K."/>
            <person name="Arakawa K."/>
        </authorList>
    </citation>
    <scope>NUCLEOTIDE SEQUENCE [LARGE SCALE GENOMIC DNA]</scope>
</reference>
<feature type="signal peptide" evidence="5">
    <location>
        <begin position="1"/>
        <end position="26"/>
    </location>
</feature>
<dbReference type="GO" id="GO:0031012">
    <property type="term" value="C:extracellular matrix"/>
    <property type="evidence" value="ECO:0007669"/>
    <property type="project" value="TreeGrafter"/>
</dbReference>
<keyword evidence="7" id="KW-1185">Reference proteome</keyword>
<accession>A0A4C1YLK1</accession>
<evidence type="ECO:0000256" key="4">
    <source>
        <dbReference type="SAM" id="MobiDB-lite"/>
    </source>
</evidence>
<dbReference type="Proteomes" id="UP000299102">
    <property type="component" value="Unassembled WGS sequence"/>
</dbReference>